<feature type="region of interest" description="Disordered" evidence="1">
    <location>
        <begin position="1"/>
        <end position="69"/>
    </location>
</feature>
<feature type="compositionally biased region" description="Polar residues" evidence="1">
    <location>
        <begin position="56"/>
        <end position="69"/>
    </location>
</feature>
<reference evidence="2" key="1">
    <citation type="submission" date="2014-12" db="EMBL/GenBank/DDBJ databases">
        <title>Insight into the proteome of Arion vulgaris.</title>
        <authorList>
            <person name="Aradska J."/>
            <person name="Bulat T."/>
            <person name="Smidak R."/>
            <person name="Sarate P."/>
            <person name="Gangsoo J."/>
            <person name="Sialana F."/>
            <person name="Bilban M."/>
            <person name="Lubec G."/>
        </authorList>
    </citation>
    <scope>NUCLEOTIDE SEQUENCE</scope>
    <source>
        <tissue evidence="2">Skin</tissue>
    </source>
</reference>
<feature type="compositionally biased region" description="Low complexity" evidence="1">
    <location>
        <begin position="19"/>
        <end position="36"/>
    </location>
</feature>
<feature type="compositionally biased region" description="Polar residues" evidence="1">
    <location>
        <begin position="1"/>
        <end position="18"/>
    </location>
</feature>
<feature type="non-terminal residue" evidence="2">
    <location>
        <position position="69"/>
    </location>
</feature>
<gene>
    <name evidence="2" type="primary">ORF1600</name>
</gene>
<evidence type="ECO:0000313" key="2">
    <source>
        <dbReference type="EMBL" id="CEK47550.1"/>
    </source>
</evidence>
<proteinExistence type="predicted"/>
<evidence type="ECO:0000256" key="1">
    <source>
        <dbReference type="SAM" id="MobiDB-lite"/>
    </source>
</evidence>
<sequence length="69" mass="7267">RTFSPARNKTVVKTSPDQNGITLNSSSSSGSSSTISPVERSTQPLIASPQLHQGVPENTQPSSSRKIDS</sequence>
<name>A0A0B6XW93_9EUPU</name>
<protein>
    <submittedName>
        <fullName evidence="2">Uncharacterized protein</fullName>
    </submittedName>
</protein>
<accession>A0A0B6XW93</accession>
<dbReference type="AlphaFoldDB" id="A0A0B6XW93"/>
<dbReference type="EMBL" id="HACG01000685">
    <property type="protein sequence ID" value="CEK47550.1"/>
    <property type="molecule type" value="Transcribed_RNA"/>
</dbReference>
<feature type="non-terminal residue" evidence="2">
    <location>
        <position position="1"/>
    </location>
</feature>
<organism evidence="2">
    <name type="scientific">Arion vulgaris</name>
    <dbReference type="NCBI Taxonomy" id="1028688"/>
    <lineage>
        <taxon>Eukaryota</taxon>
        <taxon>Metazoa</taxon>
        <taxon>Spiralia</taxon>
        <taxon>Lophotrochozoa</taxon>
        <taxon>Mollusca</taxon>
        <taxon>Gastropoda</taxon>
        <taxon>Heterobranchia</taxon>
        <taxon>Euthyneura</taxon>
        <taxon>Panpulmonata</taxon>
        <taxon>Eupulmonata</taxon>
        <taxon>Stylommatophora</taxon>
        <taxon>Helicina</taxon>
        <taxon>Arionoidea</taxon>
        <taxon>Arionidae</taxon>
        <taxon>Arion</taxon>
    </lineage>
</organism>